<dbReference type="AlphaFoldDB" id="A0A1B2EZ63"/>
<name>A0A1B2EZ63_9HYPH</name>
<organism evidence="1">
    <name type="scientific">Microvirga ossetica</name>
    <dbReference type="NCBI Taxonomy" id="1882682"/>
    <lineage>
        <taxon>Bacteria</taxon>
        <taxon>Pseudomonadati</taxon>
        <taxon>Pseudomonadota</taxon>
        <taxon>Alphaproteobacteria</taxon>
        <taxon>Hyphomicrobiales</taxon>
        <taxon>Methylobacteriaceae</taxon>
        <taxon>Microvirga</taxon>
    </lineage>
</organism>
<sequence length="205" mass="23070">MPTSTAARDVFINCPFDSTYKPVFWAIVFTVLRSGFSPRCALEADDSSENRLARIQAIIEECRYGIHDISRTEVDGDPPLPRFNMPLELGLFFGAKRYGNNDQRTKRALVLDREQYRYQRFISDIAGADIHAHGADPGKCIEQVATWLRTQSRDTKIPGGRKISEEFEVFQSQLGAICADRGLEPDELTFGDFAELVAAYLTVDP</sequence>
<geneLocation type="plasmid" evidence="1">
    <name>unnamed4</name>
</geneLocation>
<protein>
    <submittedName>
        <fullName evidence="1">Uncharacterized protein</fullName>
    </submittedName>
</protein>
<dbReference type="OrthoDB" id="7596615at2"/>
<keyword evidence="1" id="KW-0614">Plasmid</keyword>
<accession>A0A1B2EZ63</accession>
<gene>
    <name evidence="1" type="ORF">BB934_44665</name>
</gene>
<dbReference type="RefSeq" id="WP_099516054.1">
    <property type="nucleotide sequence ID" value="NZ_CP016620.1"/>
</dbReference>
<reference evidence="1" key="1">
    <citation type="submission" date="2016-07" db="EMBL/GenBank/DDBJ databases">
        <title>Microvirga ossetica sp. nov. a new species of rhizobia isolated from root nodules of the legume species Vicia alpestris Steven originated from North Ossetia region in the Caucasus.</title>
        <authorList>
            <person name="Safronova V.I."/>
            <person name="Kuznetsova I.G."/>
            <person name="Sazanova A.L."/>
            <person name="Belimov A."/>
            <person name="Andronov E."/>
            <person name="Osledkin Y.S."/>
            <person name="Onishchuk O.P."/>
            <person name="Kurchak O.N."/>
            <person name="Shaposhnikov A.I."/>
            <person name="Willems A."/>
            <person name="Tikhonovich I.A."/>
        </authorList>
    </citation>
    <scope>NUCLEOTIDE SEQUENCE [LARGE SCALE GENOMIC DNA]</scope>
    <source>
        <strain evidence="1">V5/3M</strain>
        <plasmid evidence="1">unnamed4</plasmid>
    </source>
</reference>
<dbReference type="KEGG" id="moc:BB934_44665"/>
<proteinExistence type="predicted"/>
<evidence type="ECO:0000313" key="1">
    <source>
        <dbReference type="EMBL" id="ANY85270.1"/>
    </source>
</evidence>
<dbReference type="EMBL" id="CP016620">
    <property type="protein sequence ID" value="ANY85270.1"/>
    <property type="molecule type" value="Genomic_DNA"/>
</dbReference>